<evidence type="ECO:0000256" key="7">
    <source>
        <dbReference type="ARBA" id="ARBA00022927"/>
    </source>
</evidence>
<dbReference type="Pfam" id="PF12937">
    <property type="entry name" value="F-box-like"/>
    <property type="match status" value="1"/>
</dbReference>
<dbReference type="Pfam" id="PF00810">
    <property type="entry name" value="ER_lumen_recept"/>
    <property type="match status" value="1"/>
</dbReference>
<evidence type="ECO:0000256" key="10">
    <source>
        <dbReference type="ARBA" id="ARBA00023170"/>
    </source>
</evidence>
<evidence type="ECO:0000313" key="14">
    <source>
        <dbReference type="Proteomes" id="UP000682877"/>
    </source>
</evidence>
<sequence length="745" mass="84915">MFSSSLPPEIILKILSFLPGKTLQKLRLVSKQFNSLISEPYLLRLHHRHALNSFSILTAFSRYQLRSLTIDLKLFLFTQPDDIALAVLTARKAIRIDAFGDPRSNIEQTLKPITKRFFGQRIKVFSSNHQFLCIVTDKEHFLFDPSNLNILEIPQSSTYTSSCCSLVSFGFVSSTLQYKIIRFFLPYHPLCRFEILTLTIIGRKYNHHLEISPWKSQEQQFPYLLKPYTPAHADGFLYWITKHVPKIVSFSLEQEKFSVLSPPPCFEDNPNHRFNVCGIRGNLWVVDYNSLAPDMELWMMSGSNGSAWIKTHSIGLKKTFVRYYPSFQIRIHDIQSDCVIFEKWLLNCLRKKSSLCSSALIGMWREPGTITVTSDIRSIVLHMPEIDQSSLQGFQEGHMPMIGVSNLERFSQDETSTALAMDLMDLSAPPLPSLHAFVGYQIGNFSSYGLMNVDVDEMGDLHDVPIMSSSQEQMKAAKRPIHAVTTWVRRQPPKVKAFLGVVSAMTALVLLRMIVHDHDNLFVAAEAVHALGISVLIYKLTKEKTCAGLSLKSQELTALFLAVRLYCSFVMEFDIHTLLDSATLVTTLWVIYMIRFKLKASYMEDKDNFAIYYVVIPCVVLSVLIHPSTHHHIINKISWAFCVYLEAVSVLPQLRVMQNTKIVEPFTAHYVFALGIARFLSCAHWVLQVLDTRGRLLTALGYGFWPIMVLFSEIVQTFILADFCYYYVKSLMGGQLVLRLPSGVV</sequence>
<keyword evidence="3" id="KW-0813">Transport</keyword>
<evidence type="ECO:0000256" key="6">
    <source>
        <dbReference type="ARBA" id="ARBA00022892"/>
    </source>
</evidence>
<feature type="transmembrane region" description="Helical" evidence="11">
    <location>
        <begin position="608"/>
        <end position="625"/>
    </location>
</feature>
<dbReference type="InterPro" id="IPR001810">
    <property type="entry name" value="F-box_dom"/>
</dbReference>
<keyword evidence="14" id="KW-1185">Reference proteome</keyword>
<dbReference type="SUPFAM" id="SSF81383">
    <property type="entry name" value="F-box domain"/>
    <property type="match status" value="1"/>
</dbReference>
<keyword evidence="9 11" id="KW-0472">Membrane</keyword>
<feature type="transmembrane region" description="Helical" evidence="11">
    <location>
        <begin position="707"/>
        <end position="728"/>
    </location>
</feature>
<dbReference type="GO" id="GO:0015031">
    <property type="term" value="P:protein transport"/>
    <property type="evidence" value="ECO:0007669"/>
    <property type="project" value="UniProtKB-KW"/>
</dbReference>
<evidence type="ECO:0000256" key="11">
    <source>
        <dbReference type="SAM" id="Phobius"/>
    </source>
</evidence>
<dbReference type="SMART" id="SM00256">
    <property type="entry name" value="FBOX"/>
    <property type="match status" value="1"/>
</dbReference>
<organism evidence="13 14">
    <name type="scientific">Arabidopsis arenosa</name>
    <name type="common">Sand rock-cress</name>
    <name type="synonym">Cardaminopsis arenosa</name>
    <dbReference type="NCBI Taxonomy" id="38785"/>
    <lineage>
        <taxon>Eukaryota</taxon>
        <taxon>Viridiplantae</taxon>
        <taxon>Streptophyta</taxon>
        <taxon>Embryophyta</taxon>
        <taxon>Tracheophyta</taxon>
        <taxon>Spermatophyta</taxon>
        <taxon>Magnoliopsida</taxon>
        <taxon>eudicotyledons</taxon>
        <taxon>Gunneridae</taxon>
        <taxon>Pentapetalae</taxon>
        <taxon>rosids</taxon>
        <taxon>malvids</taxon>
        <taxon>Brassicales</taxon>
        <taxon>Brassicaceae</taxon>
        <taxon>Camelineae</taxon>
        <taxon>Arabidopsis</taxon>
    </lineage>
</organism>
<evidence type="ECO:0000256" key="3">
    <source>
        <dbReference type="ARBA" id="ARBA00022448"/>
    </source>
</evidence>
<feature type="transmembrane region" description="Helical" evidence="11">
    <location>
        <begin position="577"/>
        <end position="596"/>
    </location>
</feature>
<dbReference type="Pfam" id="PF08268">
    <property type="entry name" value="FBA_3"/>
    <property type="match status" value="1"/>
</dbReference>
<evidence type="ECO:0000256" key="8">
    <source>
        <dbReference type="ARBA" id="ARBA00022989"/>
    </source>
</evidence>
<dbReference type="Proteomes" id="UP000682877">
    <property type="component" value="Chromosome 2"/>
</dbReference>
<keyword evidence="7" id="KW-0653">Protein transport</keyword>
<accession>A0A8S1ZQJ4</accession>
<gene>
    <name evidence="13" type="ORF">AARE701A_LOCUS5527</name>
</gene>
<dbReference type="PANTHER" id="PTHR10585">
    <property type="entry name" value="ER LUMEN PROTEIN RETAINING RECEPTOR"/>
    <property type="match status" value="1"/>
</dbReference>
<dbReference type="PROSITE" id="PS50181">
    <property type="entry name" value="FBOX"/>
    <property type="match status" value="1"/>
</dbReference>
<proteinExistence type="inferred from homology"/>
<evidence type="ECO:0000259" key="12">
    <source>
        <dbReference type="PROSITE" id="PS50181"/>
    </source>
</evidence>
<dbReference type="InterPro" id="IPR013187">
    <property type="entry name" value="F-box-assoc_dom_typ3"/>
</dbReference>
<reference evidence="13" key="1">
    <citation type="submission" date="2021-01" db="EMBL/GenBank/DDBJ databases">
        <authorList>
            <person name="Bezrukov I."/>
        </authorList>
    </citation>
    <scope>NUCLEOTIDE SEQUENCE</scope>
</reference>
<dbReference type="NCBIfam" id="TIGR01640">
    <property type="entry name" value="F_box_assoc_1"/>
    <property type="match status" value="1"/>
</dbReference>
<dbReference type="EMBL" id="LR999452">
    <property type="protein sequence ID" value="CAE5964264.1"/>
    <property type="molecule type" value="Genomic_DNA"/>
</dbReference>
<feature type="transmembrane region" description="Helical" evidence="11">
    <location>
        <begin position="666"/>
        <end position="687"/>
    </location>
</feature>
<keyword evidence="8 11" id="KW-1133">Transmembrane helix</keyword>
<dbReference type="InterPro" id="IPR017451">
    <property type="entry name" value="F-box-assoc_interact_dom"/>
</dbReference>
<comment type="similarity">
    <text evidence="2">Belongs to the ERD2 family.</text>
</comment>
<evidence type="ECO:0000256" key="5">
    <source>
        <dbReference type="ARBA" id="ARBA00022824"/>
    </source>
</evidence>
<dbReference type="Gene3D" id="1.20.1280.50">
    <property type="match status" value="1"/>
</dbReference>
<keyword evidence="5" id="KW-0256">Endoplasmic reticulum</keyword>
<dbReference type="AlphaFoldDB" id="A0A8S1ZQJ4"/>
<evidence type="ECO:0000256" key="2">
    <source>
        <dbReference type="ARBA" id="ARBA00010120"/>
    </source>
</evidence>
<dbReference type="PRINTS" id="PR00660">
    <property type="entry name" value="ERLUMENR"/>
</dbReference>
<evidence type="ECO:0000313" key="13">
    <source>
        <dbReference type="EMBL" id="CAE5964264.1"/>
    </source>
</evidence>
<evidence type="ECO:0000256" key="9">
    <source>
        <dbReference type="ARBA" id="ARBA00023136"/>
    </source>
</evidence>
<dbReference type="InterPro" id="IPR000133">
    <property type="entry name" value="ER_ret_rcpt"/>
</dbReference>
<dbReference type="GO" id="GO:0006621">
    <property type="term" value="P:protein retention in ER lumen"/>
    <property type="evidence" value="ECO:0007669"/>
    <property type="project" value="InterPro"/>
</dbReference>
<evidence type="ECO:0000256" key="4">
    <source>
        <dbReference type="ARBA" id="ARBA00022692"/>
    </source>
</evidence>
<evidence type="ECO:0000256" key="1">
    <source>
        <dbReference type="ARBA" id="ARBA00004477"/>
    </source>
</evidence>
<keyword evidence="10" id="KW-0675">Receptor</keyword>
<feature type="domain" description="F-box" evidence="12">
    <location>
        <begin position="1"/>
        <end position="46"/>
    </location>
</feature>
<dbReference type="CDD" id="cd09917">
    <property type="entry name" value="F-box_SF"/>
    <property type="match status" value="1"/>
</dbReference>
<comment type="subcellular location">
    <subcellularLocation>
        <location evidence="1">Endoplasmic reticulum membrane</location>
        <topology evidence="1">Multi-pass membrane protein</topology>
    </subcellularLocation>
</comment>
<dbReference type="GO" id="GO:0005789">
    <property type="term" value="C:endoplasmic reticulum membrane"/>
    <property type="evidence" value="ECO:0007669"/>
    <property type="project" value="UniProtKB-SubCell"/>
</dbReference>
<keyword evidence="6" id="KW-0931">ER-Golgi transport</keyword>
<dbReference type="GO" id="GO:0016192">
    <property type="term" value="P:vesicle-mediated transport"/>
    <property type="evidence" value="ECO:0007669"/>
    <property type="project" value="UniProtKB-KW"/>
</dbReference>
<dbReference type="GO" id="GO:0046923">
    <property type="term" value="F:ER retention sequence binding"/>
    <property type="evidence" value="ECO:0007669"/>
    <property type="project" value="InterPro"/>
</dbReference>
<protein>
    <recommendedName>
        <fullName evidence="12">F-box domain-containing protein</fullName>
    </recommendedName>
</protein>
<dbReference type="InterPro" id="IPR036047">
    <property type="entry name" value="F-box-like_dom_sf"/>
</dbReference>
<keyword evidence="4 11" id="KW-0812">Transmembrane</keyword>
<name>A0A8S1ZQJ4_ARAAE</name>